<evidence type="ECO:0000313" key="1">
    <source>
        <dbReference type="EMBL" id="EEF40873.1"/>
    </source>
</evidence>
<keyword evidence="2" id="KW-1185">Reference proteome</keyword>
<dbReference type="PANTHER" id="PTHR33358">
    <property type="entry name" value="F-BOX PROTEIN WITH A DOMAIN PROTEIN"/>
    <property type="match status" value="1"/>
</dbReference>
<organism evidence="1 2">
    <name type="scientific">Ricinus communis</name>
    <name type="common">Castor bean</name>
    <dbReference type="NCBI Taxonomy" id="3988"/>
    <lineage>
        <taxon>Eukaryota</taxon>
        <taxon>Viridiplantae</taxon>
        <taxon>Streptophyta</taxon>
        <taxon>Embryophyta</taxon>
        <taxon>Tracheophyta</taxon>
        <taxon>Spermatophyta</taxon>
        <taxon>Magnoliopsida</taxon>
        <taxon>eudicotyledons</taxon>
        <taxon>Gunneridae</taxon>
        <taxon>Pentapetalae</taxon>
        <taxon>rosids</taxon>
        <taxon>fabids</taxon>
        <taxon>Malpighiales</taxon>
        <taxon>Euphorbiaceae</taxon>
        <taxon>Acalyphoideae</taxon>
        <taxon>Acalypheae</taxon>
        <taxon>Ricinus</taxon>
    </lineage>
</organism>
<dbReference type="EMBL" id="EQ973879">
    <property type="protein sequence ID" value="EEF40873.1"/>
    <property type="molecule type" value="Genomic_DNA"/>
</dbReference>
<dbReference type="InterPro" id="IPR027949">
    <property type="entry name" value="Chloroplast_duf"/>
</dbReference>
<dbReference type="InParanoid" id="B9S6I3"/>
<gene>
    <name evidence="1" type="ORF">RCOM_0536890</name>
</gene>
<reference evidence="2" key="1">
    <citation type="journal article" date="2010" name="Nat. Biotechnol.">
        <title>Draft genome sequence of the oilseed species Ricinus communis.</title>
        <authorList>
            <person name="Chan A.P."/>
            <person name="Crabtree J."/>
            <person name="Zhao Q."/>
            <person name="Lorenzi H."/>
            <person name="Orvis J."/>
            <person name="Puiu D."/>
            <person name="Melake-Berhan A."/>
            <person name="Jones K.M."/>
            <person name="Redman J."/>
            <person name="Chen G."/>
            <person name="Cahoon E.B."/>
            <person name="Gedil M."/>
            <person name="Stanke M."/>
            <person name="Haas B.J."/>
            <person name="Wortman J.R."/>
            <person name="Fraser-Liggett C.M."/>
            <person name="Ravel J."/>
            <person name="Rabinowicz P.D."/>
        </authorList>
    </citation>
    <scope>NUCLEOTIDE SEQUENCE [LARGE SCALE GENOMIC DNA]</scope>
    <source>
        <strain evidence="2">cv. Hale</strain>
    </source>
</reference>
<dbReference type="AlphaFoldDB" id="B9S6I3"/>
<protein>
    <submittedName>
        <fullName evidence="1">Uncharacterized protein</fullName>
    </submittedName>
</protein>
<dbReference type="Proteomes" id="UP000008311">
    <property type="component" value="Unassembled WGS sequence"/>
</dbReference>
<evidence type="ECO:0000313" key="2">
    <source>
        <dbReference type="Proteomes" id="UP000008311"/>
    </source>
</evidence>
<dbReference type="PANTHER" id="PTHR33358:SF12">
    <property type="entry name" value="F-BOX PROTEIN WITH A DOMAIN PROTEIN"/>
    <property type="match status" value="1"/>
</dbReference>
<sequence>MVSSQRMNDSMSVPKLPKIPFLQSNRKDITISTIRDEPFINSATTFKETAKLYAILEAVADRVEMHRNIATGGAGVPLLALKLSSTLLFTAATAMLVTVDKTQPSQLADIQTTSALHDPTEMDVNDAIDKDLALAMLGKMIEKGS</sequence>
<name>B9S6I3_RICCO</name>
<accession>B9S6I3</accession>
<dbReference type="STRING" id="3988.B9S6I3"/>
<proteinExistence type="predicted"/>
<dbReference type="Pfam" id="PF14476">
    <property type="entry name" value="Chloroplast_duf"/>
    <property type="match status" value="1"/>
</dbReference>